<organism evidence="1 2">
    <name type="scientific">Ricinus communis</name>
    <name type="common">Castor bean</name>
    <dbReference type="NCBI Taxonomy" id="3988"/>
    <lineage>
        <taxon>Eukaryota</taxon>
        <taxon>Viridiplantae</taxon>
        <taxon>Streptophyta</taxon>
        <taxon>Embryophyta</taxon>
        <taxon>Tracheophyta</taxon>
        <taxon>Spermatophyta</taxon>
        <taxon>Magnoliopsida</taxon>
        <taxon>eudicotyledons</taxon>
        <taxon>Gunneridae</taxon>
        <taxon>Pentapetalae</taxon>
        <taxon>rosids</taxon>
        <taxon>fabids</taxon>
        <taxon>Malpighiales</taxon>
        <taxon>Euphorbiaceae</taxon>
        <taxon>Acalyphoideae</taxon>
        <taxon>Acalypheae</taxon>
        <taxon>Ricinus</taxon>
    </lineage>
</organism>
<reference evidence="2" key="1">
    <citation type="journal article" date="2010" name="Nat. Biotechnol.">
        <title>Draft genome sequence of the oilseed species Ricinus communis.</title>
        <authorList>
            <person name="Chan A.P."/>
            <person name="Crabtree J."/>
            <person name="Zhao Q."/>
            <person name="Lorenzi H."/>
            <person name="Orvis J."/>
            <person name="Puiu D."/>
            <person name="Melake-Berhan A."/>
            <person name="Jones K.M."/>
            <person name="Redman J."/>
            <person name="Chen G."/>
            <person name="Cahoon E.B."/>
            <person name="Gedil M."/>
            <person name="Stanke M."/>
            <person name="Haas B.J."/>
            <person name="Wortman J.R."/>
            <person name="Fraser-Liggett C.M."/>
            <person name="Ravel J."/>
            <person name="Rabinowicz P.D."/>
        </authorList>
    </citation>
    <scope>NUCLEOTIDE SEQUENCE [LARGE SCALE GENOMIC DNA]</scope>
    <source>
        <strain evidence="2">cv. Hale</strain>
    </source>
</reference>
<proteinExistence type="predicted"/>
<name>B9RHT9_RICCO</name>
<dbReference type="Proteomes" id="UP000008311">
    <property type="component" value="Unassembled WGS sequence"/>
</dbReference>
<keyword evidence="2" id="KW-1185">Reference proteome</keyword>
<sequence length="53" mass="6045">MATATGSSSKRANTNGNGLRQIMKHWKSMRLKRRFSSSSLMFPGRVPWTKPYT</sequence>
<dbReference type="AlphaFoldDB" id="B9RHT9"/>
<protein>
    <submittedName>
        <fullName evidence="1">Uncharacterized protein</fullName>
    </submittedName>
</protein>
<dbReference type="InParanoid" id="B9RHT9"/>
<gene>
    <name evidence="1" type="ORF">RCOM_1573530</name>
</gene>
<evidence type="ECO:0000313" key="1">
    <source>
        <dbReference type="EMBL" id="EEF48711.1"/>
    </source>
</evidence>
<evidence type="ECO:0000313" key="2">
    <source>
        <dbReference type="Proteomes" id="UP000008311"/>
    </source>
</evidence>
<accession>B9RHT9</accession>
<dbReference type="EMBL" id="EQ973781">
    <property type="protein sequence ID" value="EEF48711.1"/>
    <property type="molecule type" value="Genomic_DNA"/>
</dbReference>